<dbReference type="Pfam" id="PF04756">
    <property type="entry name" value="OST3_OST6"/>
    <property type="match status" value="1"/>
</dbReference>
<evidence type="ECO:0000256" key="3">
    <source>
        <dbReference type="ARBA" id="ARBA00009561"/>
    </source>
</evidence>
<dbReference type="EMBL" id="KL198004">
    <property type="protein sequence ID" value="KDQ33306.1"/>
    <property type="molecule type" value="Genomic_DNA"/>
</dbReference>
<evidence type="ECO:0000256" key="9">
    <source>
        <dbReference type="SAM" id="Phobius"/>
    </source>
</evidence>
<evidence type="ECO:0000256" key="7">
    <source>
        <dbReference type="ARBA" id="ARBA00022989"/>
    </source>
</evidence>
<comment type="function">
    <text evidence="1">Subunit of the oligosaccharyl transferase (OST) complex that catalyzes the initial transfer of a defined glycan (Glc(3)Man(9)GlcNAc(2) in eukaryotes) from the lipid carrier dolichol-pyrophosphate to an asparagine residue within an Asn-X-Ser/Thr consensus motif in nascent polypeptide chains, the first step in protein N-glycosylation. N-glycosylation occurs cotranslationally and the complex associates with the Sec61 complex at the channel-forming translocon complex that mediates protein translocation across the endoplasmic reticulum (ER). All subunits are required for a maximal enzyme activity.</text>
</comment>
<dbReference type="AlphaFoldDB" id="A0A067PBS1"/>
<feature type="signal peptide" evidence="10">
    <location>
        <begin position="1"/>
        <end position="15"/>
    </location>
</feature>
<feature type="transmembrane region" description="Helical" evidence="9">
    <location>
        <begin position="282"/>
        <end position="302"/>
    </location>
</feature>
<name>A0A067PBS1_PLEO1</name>
<gene>
    <name evidence="11" type="ORF">PLEOSDRAFT_1060984</name>
</gene>
<dbReference type="GO" id="GO:0018279">
    <property type="term" value="P:protein N-linked glycosylation via asparagine"/>
    <property type="evidence" value="ECO:0007669"/>
    <property type="project" value="TreeGrafter"/>
</dbReference>
<evidence type="ECO:0000256" key="10">
    <source>
        <dbReference type="SAM" id="SignalP"/>
    </source>
</evidence>
<keyword evidence="4 9" id="KW-0812">Transmembrane</keyword>
<dbReference type="STRING" id="1137138.A0A067PBS1"/>
<proteinExistence type="inferred from homology"/>
<evidence type="ECO:0000256" key="4">
    <source>
        <dbReference type="ARBA" id="ARBA00022692"/>
    </source>
</evidence>
<dbReference type="InterPro" id="IPR036249">
    <property type="entry name" value="Thioredoxin-like_sf"/>
</dbReference>
<evidence type="ECO:0000256" key="5">
    <source>
        <dbReference type="ARBA" id="ARBA00022729"/>
    </source>
</evidence>
<evidence type="ECO:0000256" key="6">
    <source>
        <dbReference type="ARBA" id="ARBA00022824"/>
    </source>
</evidence>
<keyword evidence="8 9" id="KW-0472">Membrane</keyword>
<comment type="subcellular location">
    <subcellularLocation>
        <location evidence="2">Endoplasmic reticulum membrane</location>
        <topology evidence="2">Multi-pass membrane protein</topology>
    </subcellularLocation>
</comment>
<evidence type="ECO:0000256" key="1">
    <source>
        <dbReference type="ARBA" id="ARBA00002791"/>
    </source>
</evidence>
<evidence type="ECO:0008006" key="13">
    <source>
        <dbReference type="Google" id="ProtNLM"/>
    </source>
</evidence>
<protein>
    <recommendedName>
        <fullName evidence="13">Oligosaccharyl transferase subunit OST3/OST6 family</fullName>
    </recommendedName>
</protein>
<feature type="chain" id="PRO_5012249349" description="Oligosaccharyl transferase subunit OST3/OST6 family" evidence="10">
    <location>
        <begin position="16"/>
        <end position="313"/>
    </location>
</feature>
<keyword evidence="5 10" id="KW-0732">Signal</keyword>
<dbReference type="PANTHER" id="PTHR12692">
    <property type="entry name" value="DOLICHYL-DIPHOSPHOOLIGOSACCHARIDE--PROTEIN GLYCOSYLTRANSFERASE-RELATED"/>
    <property type="match status" value="1"/>
</dbReference>
<dbReference type="HOGENOM" id="CLU_052855_1_2_1"/>
<feature type="transmembrane region" description="Helical" evidence="9">
    <location>
        <begin position="250"/>
        <end position="270"/>
    </location>
</feature>
<dbReference type="VEuPathDB" id="FungiDB:PLEOSDRAFT_1060984"/>
<dbReference type="Gene3D" id="3.40.30.10">
    <property type="entry name" value="Glutaredoxin"/>
    <property type="match status" value="1"/>
</dbReference>
<feature type="transmembrane region" description="Helical" evidence="9">
    <location>
        <begin position="173"/>
        <end position="194"/>
    </location>
</feature>
<keyword evidence="7 9" id="KW-1133">Transmembrane helix</keyword>
<dbReference type="SUPFAM" id="SSF52833">
    <property type="entry name" value="Thioredoxin-like"/>
    <property type="match status" value="1"/>
</dbReference>
<dbReference type="InterPro" id="IPR021149">
    <property type="entry name" value="OligosaccharylTrfase_OST3/OST6"/>
</dbReference>
<feature type="transmembrane region" description="Helical" evidence="9">
    <location>
        <begin position="201"/>
        <end position="220"/>
    </location>
</feature>
<evidence type="ECO:0000313" key="11">
    <source>
        <dbReference type="EMBL" id="KDQ33306.1"/>
    </source>
</evidence>
<evidence type="ECO:0000313" key="12">
    <source>
        <dbReference type="Proteomes" id="UP000027073"/>
    </source>
</evidence>
<dbReference type="PANTHER" id="PTHR12692:SF0">
    <property type="entry name" value="GH11935P"/>
    <property type="match status" value="1"/>
</dbReference>
<dbReference type="FunCoup" id="A0A067PBS1">
    <property type="interactions" value="230"/>
</dbReference>
<dbReference type="OrthoDB" id="67566at2759"/>
<evidence type="ECO:0000256" key="8">
    <source>
        <dbReference type="ARBA" id="ARBA00023136"/>
    </source>
</evidence>
<dbReference type="InParanoid" id="A0A067PBS1"/>
<evidence type="ECO:0000256" key="2">
    <source>
        <dbReference type="ARBA" id="ARBA00004477"/>
    </source>
</evidence>
<dbReference type="Proteomes" id="UP000027073">
    <property type="component" value="Unassembled WGS sequence"/>
</dbReference>
<comment type="similarity">
    <text evidence="3">Belongs to the OST3/OST6 family.</text>
</comment>
<sequence>MRFTHLLPLLPLCWAASKDALNTLVDLAAAGNGLINLDGNTFDLLTSPKRNWSASIQFTAMDQRRRCAPCREFDPSWVEVAKAWSKTPKEHRDQHFFATLDFDNSQATFQKLGLQSAPVVFVYPAAEGPRQLPSGRTTPSKYDFSHGFEAGPLAEHLSNHTPIPIPYKAPFDYAGWTLTAVGGLAFLLTLRFISPILQSRWTWAAGSIVTMLVMVSGFMFTRIRGSPFTGGDGSWIAAGYQNQYGQEVQVIAMIYGILAATIVILIVQTPKQASPNRQRMQIYAFTAANLLVYSILVTIFRVKNRGYPFKLLF</sequence>
<dbReference type="GO" id="GO:0008250">
    <property type="term" value="C:oligosaccharyltransferase complex"/>
    <property type="evidence" value="ECO:0007669"/>
    <property type="project" value="TreeGrafter"/>
</dbReference>
<reference evidence="12" key="1">
    <citation type="journal article" date="2014" name="Proc. Natl. Acad. Sci. U.S.A.">
        <title>Extensive sampling of basidiomycete genomes demonstrates inadequacy of the white-rot/brown-rot paradigm for wood decay fungi.</title>
        <authorList>
            <person name="Riley R."/>
            <person name="Salamov A.A."/>
            <person name="Brown D.W."/>
            <person name="Nagy L.G."/>
            <person name="Floudas D."/>
            <person name="Held B.W."/>
            <person name="Levasseur A."/>
            <person name="Lombard V."/>
            <person name="Morin E."/>
            <person name="Otillar R."/>
            <person name="Lindquist E.A."/>
            <person name="Sun H."/>
            <person name="LaButti K.M."/>
            <person name="Schmutz J."/>
            <person name="Jabbour D."/>
            <person name="Luo H."/>
            <person name="Baker S.E."/>
            <person name="Pisabarro A.G."/>
            <person name="Walton J.D."/>
            <person name="Blanchette R.A."/>
            <person name="Henrissat B."/>
            <person name="Martin F."/>
            <person name="Cullen D."/>
            <person name="Hibbett D.S."/>
            <person name="Grigoriev I.V."/>
        </authorList>
    </citation>
    <scope>NUCLEOTIDE SEQUENCE [LARGE SCALE GENOMIC DNA]</scope>
    <source>
        <strain evidence="12">PC15</strain>
    </source>
</reference>
<keyword evidence="6" id="KW-0256">Endoplasmic reticulum</keyword>
<organism evidence="11 12">
    <name type="scientific">Pleurotus ostreatus (strain PC15)</name>
    <name type="common">Oyster mushroom</name>
    <dbReference type="NCBI Taxonomy" id="1137138"/>
    <lineage>
        <taxon>Eukaryota</taxon>
        <taxon>Fungi</taxon>
        <taxon>Dikarya</taxon>
        <taxon>Basidiomycota</taxon>
        <taxon>Agaricomycotina</taxon>
        <taxon>Agaricomycetes</taxon>
        <taxon>Agaricomycetidae</taxon>
        <taxon>Agaricales</taxon>
        <taxon>Pleurotineae</taxon>
        <taxon>Pleurotaceae</taxon>
        <taxon>Pleurotus</taxon>
    </lineage>
</organism>
<accession>A0A067PBS1</accession>